<name>A0ABT1SXS9_9SPHI</name>
<evidence type="ECO:0000313" key="2">
    <source>
        <dbReference type="Proteomes" id="UP001204376"/>
    </source>
</evidence>
<keyword evidence="2" id="KW-1185">Reference proteome</keyword>
<comment type="caution">
    <text evidence="1">The sequence shown here is derived from an EMBL/GenBank/DDBJ whole genome shotgun (WGS) entry which is preliminary data.</text>
</comment>
<dbReference type="Proteomes" id="UP001204376">
    <property type="component" value="Unassembled WGS sequence"/>
</dbReference>
<sequence length="110" mass="12485">MNLLTAESLKVTDVKNGSSRYLLVTPLEDGLNYRITSDGLGVTFAFFTEMTVKEEELGRMLFDTSGNWIYDGRGLTVTEQEDLAFQILNYKEINTTSKTLTISGFYERHL</sequence>
<accession>A0ABT1SXS9</accession>
<gene>
    <name evidence="1" type="ORF">NPE20_03825</name>
</gene>
<dbReference type="RefSeq" id="WP_256537277.1">
    <property type="nucleotide sequence ID" value="NZ_JANHOH010000001.1"/>
</dbReference>
<evidence type="ECO:0000313" key="1">
    <source>
        <dbReference type="EMBL" id="MCQ6957067.1"/>
    </source>
</evidence>
<protein>
    <submittedName>
        <fullName evidence="1">Uncharacterized protein</fullName>
    </submittedName>
</protein>
<reference evidence="1 2" key="1">
    <citation type="submission" date="2022-07" db="EMBL/GenBank/DDBJ databases">
        <title>Mucilaginibacter sp. JC4.</title>
        <authorList>
            <person name="Le V."/>
            <person name="Ko S.-R."/>
            <person name="Ahn C.-Y."/>
            <person name="Oh H.-M."/>
        </authorList>
    </citation>
    <scope>NUCLEOTIDE SEQUENCE [LARGE SCALE GENOMIC DNA]</scope>
    <source>
        <strain evidence="1 2">JC4</strain>
    </source>
</reference>
<proteinExistence type="predicted"/>
<organism evidence="1 2">
    <name type="scientific">Mucilaginibacter aquariorum</name>
    <dbReference type="NCBI Taxonomy" id="2967225"/>
    <lineage>
        <taxon>Bacteria</taxon>
        <taxon>Pseudomonadati</taxon>
        <taxon>Bacteroidota</taxon>
        <taxon>Sphingobacteriia</taxon>
        <taxon>Sphingobacteriales</taxon>
        <taxon>Sphingobacteriaceae</taxon>
        <taxon>Mucilaginibacter</taxon>
    </lineage>
</organism>
<dbReference type="EMBL" id="JANHOH010000001">
    <property type="protein sequence ID" value="MCQ6957067.1"/>
    <property type="molecule type" value="Genomic_DNA"/>
</dbReference>